<evidence type="ECO:0000313" key="2">
    <source>
        <dbReference type="Proteomes" id="UP001138500"/>
    </source>
</evidence>
<evidence type="ECO:0000313" key="1">
    <source>
        <dbReference type="EMBL" id="KAH9840479.1"/>
    </source>
</evidence>
<dbReference type="Proteomes" id="UP001138500">
    <property type="component" value="Unassembled WGS sequence"/>
</dbReference>
<dbReference type="PANTHER" id="PTHR38790">
    <property type="entry name" value="2EXR DOMAIN-CONTAINING PROTEIN-RELATED"/>
    <property type="match status" value="1"/>
</dbReference>
<dbReference type="PANTHER" id="PTHR38790:SF4">
    <property type="entry name" value="2EXR DOMAIN-CONTAINING PROTEIN"/>
    <property type="match status" value="1"/>
</dbReference>
<name>A0A9W7SY19_9PEZI</name>
<accession>A0A9W7SY19</accession>
<organism evidence="1 2">
    <name type="scientific">Teratosphaeria destructans</name>
    <dbReference type="NCBI Taxonomy" id="418781"/>
    <lineage>
        <taxon>Eukaryota</taxon>
        <taxon>Fungi</taxon>
        <taxon>Dikarya</taxon>
        <taxon>Ascomycota</taxon>
        <taxon>Pezizomycotina</taxon>
        <taxon>Dothideomycetes</taxon>
        <taxon>Dothideomycetidae</taxon>
        <taxon>Mycosphaerellales</taxon>
        <taxon>Teratosphaeriaceae</taxon>
        <taxon>Teratosphaeria</taxon>
    </lineage>
</organism>
<reference evidence="1 2" key="1">
    <citation type="journal article" date="2018" name="IMA Fungus">
        <title>IMA Genome-F 10: Nine draft genome sequences of Claviceps purpurea s.lat., including C. arundinis, C. humidiphila, and C. cf. spartinae, pseudomolecules for the pitch canker pathogen Fusarium circinatum, draft genome of Davidsoniella eucalypti, Grosmannia galeiformis, Quambalaria eucalypti, and Teratosphaeria destructans.</title>
        <authorList>
            <person name="Wingfield B.D."/>
            <person name="Liu M."/>
            <person name="Nguyen H.D."/>
            <person name="Lane F.A."/>
            <person name="Morgan S.W."/>
            <person name="De Vos L."/>
            <person name="Wilken P.M."/>
            <person name="Duong T.A."/>
            <person name="Aylward J."/>
            <person name="Coetzee M.P."/>
            <person name="Dadej K."/>
            <person name="De Beer Z.W."/>
            <person name="Findlay W."/>
            <person name="Havenga M."/>
            <person name="Kolarik M."/>
            <person name="Menzies J.G."/>
            <person name="Naidoo K."/>
            <person name="Pochopski O."/>
            <person name="Shoukouhi P."/>
            <person name="Santana Q.C."/>
            <person name="Seifert K.A."/>
            <person name="Soal N."/>
            <person name="Steenkamp E.T."/>
            <person name="Tatham C.T."/>
            <person name="van der Nest M.A."/>
            <person name="Wingfield M.J."/>
        </authorList>
    </citation>
    <scope>NUCLEOTIDE SEQUENCE [LARGE SCALE GENOMIC DNA]</scope>
    <source>
        <strain evidence="1">CMW44962</strain>
    </source>
</reference>
<gene>
    <name evidence="1" type="ORF">Tdes44962_MAKER01679</name>
</gene>
<sequence>MDNTSPACWPATTFHDLASKSNSKACQLSLPFQPEGPAECSKHLEHLLNDTFLALRIHAGTTGNFFRLEFKDLALRHTFALMRLSTLPYEGDLMKLPSIAYNLAQSFIGRYGPDIWFAPEASADTETMVCEQGDKDTVWQDECEQRRQAAELENYFMMLLQLPAVAPKDWLVEKICAAAWASSVHHGPRPRAGTNMDIFANSRLGRLPPELRNCIYEYAFDTVISITPSYSGTGRLIIRHEHCCCRRSVKDSHAIGLTATCRALRAETLELFYHNVTIELCNRIQDGSAQIWPFDHLLHGLDRNPIALRCLAKSVIEVEVSLVREVYTLPCLFAKTVNALARALRVWRLSAIETMQVRATLFYQGVCAEEIKRAELEIDVLDVPCSARKAAKQLQEIDEQEIGCTIAVVP</sequence>
<dbReference type="OrthoDB" id="5413827at2759"/>
<proteinExistence type="predicted"/>
<dbReference type="AlphaFoldDB" id="A0A9W7SY19"/>
<comment type="caution">
    <text evidence="1">The sequence shown here is derived from an EMBL/GenBank/DDBJ whole genome shotgun (WGS) entry which is preliminary data.</text>
</comment>
<reference evidence="1 2" key="2">
    <citation type="journal article" date="2021" name="Curr. Genet.">
        <title>Genetic response to nitrogen starvation in the aggressive Eucalyptus foliar pathogen Teratosphaeria destructans.</title>
        <authorList>
            <person name="Havenga M."/>
            <person name="Wingfield B.D."/>
            <person name="Wingfield M.J."/>
            <person name="Dreyer L.L."/>
            <person name="Roets F."/>
            <person name="Aylward J."/>
        </authorList>
    </citation>
    <scope>NUCLEOTIDE SEQUENCE [LARGE SCALE GENOMIC DNA]</scope>
    <source>
        <strain evidence="1">CMW44962</strain>
    </source>
</reference>
<keyword evidence="2" id="KW-1185">Reference proteome</keyword>
<dbReference type="EMBL" id="RIBY02000557">
    <property type="protein sequence ID" value="KAH9840479.1"/>
    <property type="molecule type" value="Genomic_DNA"/>
</dbReference>
<protein>
    <submittedName>
        <fullName evidence="1">Uncharacterized protein</fullName>
    </submittedName>
</protein>